<organism evidence="2 3">
    <name type="scientific">Stichopus japonicus</name>
    <name type="common">Sea cucumber</name>
    <dbReference type="NCBI Taxonomy" id="307972"/>
    <lineage>
        <taxon>Eukaryota</taxon>
        <taxon>Metazoa</taxon>
        <taxon>Echinodermata</taxon>
        <taxon>Eleutherozoa</taxon>
        <taxon>Echinozoa</taxon>
        <taxon>Holothuroidea</taxon>
        <taxon>Aspidochirotacea</taxon>
        <taxon>Aspidochirotida</taxon>
        <taxon>Stichopodidae</taxon>
        <taxon>Apostichopus</taxon>
    </lineage>
</organism>
<gene>
    <name evidence="2" type="ORF">BSL78_16046</name>
</gene>
<dbReference type="OrthoDB" id="10065316at2759"/>
<proteinExistence type="predicted"/>
<dbReference type="Proteomes" id="UP000230750">
    <property type="component" value="Unassembled WGS sequence"/>
</dbReference>
<evidence type="ECO:0000313" key="3">
    <source>
        <dbReference type="Proteomes" id="UP000230750"/>
    </source>
</evidence>
<dbReference type="AlphaFoldDB" id="A0A2G8KGJ9"/>
<name>A0A2G8KGJ9_STIJA</name>
<sequence>MNLNALFGPQPLKKPSTLRQSRPPVAPRHIDKQRAISIARQLKLTNIGKVTLRSTAKQNYDTCTEYDVTSRSSHGSRLTRKLLIDKRKGIETARNAKDSAIGQCILQTNEYASRKLLVEQDKLVEDKERRKKLLSRKSREFRIRFAASEMNTDKKLTSYSTDRILPDIDTANQNNIAVLPQKKAPPSPNYMRPLTCDKSRSNETAVAETERFLSSPFMRSIVADEMEKVLAAVQEATSMMGLRILIRKW</sequence>
<comment type="caution">
    <text evidence="2">The sequence shown here is derived from an EMBL/GenBank/DDBJ whole genome shotgun (WGS) entry which is preliminary data.</text>
</comment>
<evidence type="ECO:0000313" key="2">
    <source>
        <dbReference type="EMBL" id="PIK47099.1"/>
    </source>
</evidence>
<evidence type="ECO:0000256" key="1">
    <source>
        <dbReference type="SAM" id="MobiDB-lite"/>
    </source>
</evidence>
<accession>A0A2G8KGJ9</accession>
<reference evidence="2 3" key="1">
    <citation type="journal article" date="2017" name="PLoS Biol.">
        <title>The sea cucumber genome provides insights into morphological evolution and visceral regeneration.</title>
        <authorList>
            <person name="Zhang X."/>
            <person name="Sun L."/>
            <person name="Yuan J."/>
            <person name="Sun Y."/>
            <person name="Gao Y."/>
            <person name="Zhang L."/>
            <person name="Li S."/>
            <person name="Dai H."/>
            <person name="Hamel J.F."/>
            <person name="Liu C."/>
            <person name="Yu Y."/>
            <person name="Liu S."/>
            <person name="Lin W."/>
            <person name="Guo K."/>
            <person name="Jin S."/>
            <person name="Xu P."/>
            <person name="Storey K.B."/>
            <person name="Huan P."/>
            <person name="Zhang T."/>
            <person name="Zhou Y."/>
            <person name="Zhang J."/>
            <person name="Lin C."/>
            <person name="Li X."/>
            <person name="Xing L."/>
            <person name="Huo D."/>
            <person name="Sun M."/>
            <person name="Wang L."/>
            <person name="Mercier A."/>
            <person name="Li F."/>
            <person name="Yang H."/>
            <person name="Xiang J."/>
        </authorList>
    </citation>
    <scope>NUCLEOTIDE SEQUENCE [LARGE SCALE GENOMIC DNA]</scope>
    <source>
        <strain evidence="2">Shaxun</strain>
        <tissue evidence="2">Muscle</tissue>
    </source>
</reference>
<dbReference type="EMBL" id="MRZV01000602">
    <property type="protein sequence ID" value="PIK47099.1"/>
    <property type="molecule type" value="Genomic_DNA"/>
</dbReference>
<feature type="region of interest" description="Disordered" evidence="1">
    <location>
        <begin position="1"/>
        <end position="26"/>
    </location>
</feature>
<protein>
    <submittedName>
        <fullName evidence="2">Uncharacterized protein</fullName>
    </submittedName>
</protein>
<keyword evidence="3" id="KW-1185">Reference proteome</keyword>